<dbReference type="InterPro" id="IPR045380">
    <property type="entry name" value="LD_TPept_scaffold_dom"/>
</dbReference>
<dbReference type="RefSeq" id="WP_315724159.1">
    <property type="nucleotide sequence ID" value="NZ_JAVUPU010000002.1"/>
</dbReference>
<keyword evidence="5 7" id="KW-0573">Peptidoglycan synthesis</keyword>
<sequence>MRTTFRLSTFGLLLAASAMPAGAQLKPGERPTELQIQAGEAPATPIDESEKALRALQNSVATTNWTRTAAGDLLAFVERIGEEGLDPADYQPDRLRAALDGIDEEQLRIAATDTFLRVSSDLALGHARGDTRVDWHMVDTDLDGNQQYALMRQAVENDSVEDTLRSLLPTHPQYAELKSVLSNTTDAATRNKIRTNLDRWRWLPRDLGPRYVIVNVPAFTVALVENGQVVTRHKAVVGAVKTATPQLSAVATGVILNPWWEVPASIAPEVRGKKGYVKVDTGNGGVRYRQPPGPGNALGRMKVVMPNNYAIYLHDTPSKAHFSRTARALSHGCIRTQDPLTFIRLLLDNPEWDKEAIDKAVAAGKTVKAEAVTPTPVYIAYFTAAAEANSGKILTYSDVYARDSKVVAALTDRSEKTALASAD</sequence>
<feature type="signal peptide" evidence="8">
    <location>
        <begin position="1"/>
        <end position="23"/>
    </location>
</feature>
<evidence type="ECO:0000256" key="7">
    <source>
        <dbReference type="PROSITE-ProRule" id="PRU01373"/>
    </source>
</evidence>
<keyword evidence="4 7" id="KW-0133">Cell shape</keyword>
<evidence type="ECO:0000256" key="2">
    <source>
        <dbReference type="ARBA" id="ARBA00005992"/>
    </source>
</evidence>
<reference evidence="10 11" key="1">
    <citation type="submission" date="2023-05" db="EMBL/GenBank/DDBJ databases">
        <authorList>
            <person name="Guo Y."/>
        </authorList>
    </citation>
    <scope>NUCLEOTIDE SEQUENCE [LARGE SCALE GENOMIC DNA]</scope>
    <source>
        <strain evidence="10 11">GR2756</strain>
    </source>
</reference>
<evidence type="ECO:0000256" key="4">
    <source>
        <dbReference type="ARBA" id="ARBA00022960"/>
    </source>
</evidence>
<keyword evidence="3" id="KW-0808">Transferase</keyword>
<comment type="pathway">
    <text evidence="1 7">Cell wall biogenesis; peptidoglycan biosynthesis.</text>
</comment>
<feature type="active site" description="Proton donor/acceptor" evidence="7">
    <location>
        <position position="314"/>
    </location>
</feature>
<evidence type="ECO:0000313" key="11">
    <source>
        <dbReference type="Proteomes" id="UP001259572"/>
    </source>
</evidence>
<gene>
    <name evidence="10" type="ORF">RQX22_04805</name>
</gene>
<keyword evidence="11" id="KW-1185">Reference proteome</keyword>
<dbReference type="PROSITE" id="PS52029">
    <property type="entry name" value="LD_TPASE"/>
    <property type="match status" value="1"/>
</dbReference>
<accession>A0ABU3Q4C7</accession>
<dbReference type="SUPFAM" id="SSF141523">
    <property type="entry name" value="L,D-transpeptidase catalytic domain-like"/>
    <property type="match status" value="1"/>
</dbReference>
<evidence type="ECO:0000256" key="1">
    <source>
        <dbReference type="ARBA" id="ARBA00004752"/>
    </source>
</evidence>
<evidence type="ECO:0000313" key="10">
    <source>
        <dbReference type="EMBL" id="MDT9598269.1"/>
    </source>
</evidence>
<keyword evidence="8" id="KW-0732">Signal</keyword>
<evidence type="ECO:0000256" key="5">
    <source>
        <dbReference type="ARBA" id="ARBA00022984"/>
    </source>
</evidence>
<proteinExistence type="inferred from homology"/>
<dbReference type="CDD" id="cd16913">
    <property type="entry name" value="YkuD_like"/>
    <property type="match status" value="1"/>
</dbReference>
<dbReference type="InterPro" id="IPR038063">
    <property type="entry name" value="Transpep_catalytic_dom"/>
</dbReference>
<dbReference type="Pfam" id="PF20142">
    <property type="entry name" value="Scaffold"/>
    <property type="match status" value="1"/>
</dbReference>
<evidence type="ECO:0000256" key="8">
    <source>
        <dbReference type="SAM" id="SignalP"/>
    </source>
</evidence>
<feature type="active site" description="Nucleophile" evidence="7">
    <location>
        <position position="333"/>
    </location>
</feature>
<feature type="chain" id="PRO_5045607666" evidence="8">
    <location>
        <begin position="24"/>
        <end position="423"/>
    </location>
</feature>
<dbReference type="EMBL" id="JAVUPU010000002">
    <property type="protein sequence ID" value="MDT9598269.1"/>
    <property type="molecule type" value="Genomic_DNA"/>
</dbReference>
<comment type="similarity">
    <text evidence="2">Belongs to the YkuD family.</text>
</comment>
<feature type="domain" description="L,D-TPase catalytic" evidence="9">
    <location>
        <begin position="210"/>
        <end position="370"/>
    </location>
</feature>
<dbReference type="PANTHER" id="PTHR41533:SF2">
    <property type="entry name" value="BLR7131 PROTEIN"/>
    <property type="match status" value="1"/>
</dbReference>
<dbReference type="InterPro" id="IPR005490">
    <property type="entry name" value="LD_TPept_cat_dom"/>
</dbReference>
<dbReference type="Gene3D" id="2.40.440.10">
    <property type="entry name" value="L,D-transpeptidase catalytic domain-like"/>
    <property type="match status" value="1"/>
</dbReference>
<dbReference type="PANTHER" id="PTHR41533">
    <property type="entry name" value="L,D-TRANSPEPTIDASE HI_1667-RELATED"/>
    <property type="match status" value="1"/>
</dbReference>
<organism evidence="10 11">
    <name type="scientific">Sphingosinicella rhizophila</name>
    <dbReference type="NCBI Taxonomy" id="3050082"/>
    <lineage>
        <taxon>Bacteria</taxon>
        <taxon>Pseudomonadati</taxon>
        <taxon>Pseudomonadota</taxon>
        <taxon>Alphaproteobacteria</taxon>
        <taxon>Sphingomonadales</taxon>
        <taxon>Sphingosinicellaceae</taxon>
        <taxon>Sphingosinicella</taxon>
    </lineage>
</organism>
<evidence type="ECO:0000259" key="9">
    <source>
        <dbReference type="PROSITE" id="PS52029"/>
    </source>
</evidence>
<evidence type="ECO:0000256" key="6">
    <source>
        <dbReference type="ARBA" id="ARBA00023316"/>
    </source>
</evidence>
<dbReference type="Proteomes" id="UP001259572">
    <property type="component" value="Unassembled WGS sequence"/>
</dbReference>
<name>A0ABU3Q4C7_9SPHN</name>
<comment type="caution">
    <text evidence="10">The sequence shown here is derived from an EMBL/GenBank/DDBJ whole genome shotgun (WGS) entry which is preliminary data.</text>
</comment>
<dbReference type="Pfam" id="PF03734">
    <property type="entry name" value="YkuD"/>
    <property type="match status" value="1"/>
</dbReference>
<keyword evidence="6 7" id="KW-0961">Cell wall biogenesis/degradation</keyword>
<evidence type="ECO:0000256" key="3">
    <source>
        <dbReference type="ARBA" id="ARBA00022679"/>
    </source>
</evidence>
<dbReference type="InterPro" id="IPR052905">
    <property type="entry name" value="LD-transpeptidase_YkuD-like"/>
</dbReference>
<protein>
    <submittedName>
        <fullName evidence="10">L,D-transpeptidase family protein</fullName>
    </submittedName>
</protein>